<dbReference type="OrthoDB" id="107551at2"/>
<evidence type="ECO:0000256" key="4">
    <source>
        <dbReference type="ARBA" id="ARBA00022729"/>
    </source>
</evidence>
<feature type="site" description="May be important for catalysis" evidence="7">
    <location>
        <position position="246"/>
    </location>
</feature>
<reference evidence="9 10" key="1">
    <citation type="submission" date="2016-11" db="EMBL/GenBank/DDBJ databases">
        <authorList>
            <person name="Jaros S."/>
            <person name="Januszkiewicz K."/>
            <person name="Wedrychowicz H."/>
        </authorList>
    </citation>
    <scope>NUCLEOTIDE SEQUENCE [LARGE SCALE GENOMIC DNA]</scope>
    <source>
        <strain evidence="9 10">DSM 15929</strain>
    </source>
</reference>
<dbReference type="Proteomes" id="UP000184386">
    <property type="component" value="Unassembled WGS sequence"/>
</dbReference>
<dbReference type="InterPro" id="IPR017853">
    <property type="entry name" value="GH"/>
</dbReference>
<dbReference type="PRINTS" id="PR00741">
    <property type="entry name" value="GLHYDRLASE29"/>
</dbReference>
<keyword evidence="5" id="KW-0378">Hydrolase</keyword>
<evidence type="ECO:0000256" key="2">
    <source>
        <dbReference type="ARBA" id="ARBA00007951"/>
    </source>
</evidence>
<evidence type="ECO:0000313" key="9">
    <source>
        <dbReference type="EMBL" id="SHK73729.1"/>
    </source>
</evidence>
<comment type="similarity">
    <text evidence="2">Belongs to the glycosyl hydrolase 29 family.</text>
</comment>
<dbReference type="EC" id="3.2.1.51" evidence="3"/>
<evidence type="ECO:0000256" key="1">
    <source>
        <dbReference type="ARBA" id="ARBA00004071"/>
    </source>
</evidence>
<dbReference type="GO" id="GO:0005764">
    <property type="term" value="C:lysosome"/>
    <property type="evidence" value="ECO:0007669"/>
    <property type="project" value="TreeGrafter"/>
</dbReference>
<dbReference type="GO" id="GO:0004560">
    <property type="term" value="F:alpha-L-fucosidase activity"/>
    <property type="evidence" value="ECO:0007669"/>
    <property type="project" value="InterPro"/>
</dbReference>
<keyword evidence="10" id="KW-1185">Reference proteome</keyword>
<evidence type="ECO:0000256" key="5">
    <source>
        <dbReference type="ARBA" id="ARBA00022801"/>
    </source>
</evidence>
<dbReference type="EMBL" id="FRAC01000016">
    <property type="protein sequence ID" value="SHK73729.1"/>
    <property type="molecule type" value="Genomic_DNA"/>
</dbReference>
<keyword evidence="6" id="KW-0326">Glycosidase</keyword>
<accession>A0A1M6UWW3</accession>
<dbReference type="InterPro" id="IPR057739">
    <property type="entry name" value="Glyco_hydro_29_N"/>
</dbReference>
<sequence>MMQEWFRQAKLGIFIHYGIYAVGDVSESWSFHNGNISYEDYMKQCEGFTASRYNPGKWAELFKKAGAQYVVMTSKHHDGMALFDTKYSDLSVVKKTPASRDLVKEYMDAMSEAGLKVGIYYSLIDWSDSRYRSIYPEGLKKEECLGDIYGSPAGGVEDYGKWEEFLEFNKDQLKELMTGYKTVDLLWFDGDWERSAAQWKMPEFREYLHTLNPNVVLNSRMQGYGDYETPEQGIPLYGPEGEWEFCTTINDSWGYRPSDNAYKTSGQIVRMFCDCITLGGRMLLDVGPKEDGTLDERQEKVLLDLGDWIRDHAEAVYGTVRGLSYQQFLGGSTLSADNRTIYLFVYDKPVEALCVKGIKTPVKRVSVLHSREEVKFTYTGALPWSGIPGTLWIWAGDMELHPFATVLKVELEGEITYNLGHGEVVTSND</sequence>
<dbReference type="PIRSF" id="PIRSF001092">
    <property type="entry name" value="Alpha-L-fucosidase"/>
    <property type="match status" value="1"/>
</dbReference>
<dbReference type="InterPro" id="IPR016286">
    <property type="entry name" value="FUC_metazoa-typ"/>
</dbReference>
<evidence type="ECO:0000259" key="8">
    <source>
        <dbReference type="Pfam" id="PF01120"/>
    </source>
</evidence>
<proteinExistence type="inferred from homology"/>
<dbReference type="InterPro" id="IPR000933">
    <property type="entry name" value="Glyco_hydro_29"/>
</dbReference>
<keyword evidence="4" id="KW-0732">Signal</keyword>
<dbReference type="Pfam" id="PF01120">
    <property type="entry name" value="Alpha_L_fucos"/>
    <property type="match status" value="1"/>
</dbReference>
<comment type="function">
    <text evidence="1">Alpha-L-fucosidase is responsible for hydrolyzing the alpha-1,6-linked fucose joined to the reducing-end N-acetylglucosamine of the carbohydrate moieties of glycoproteins.</text>
</comment>
<evidence type="ECO:0000313" key="10">
    <source>
        <dbReference type="Proteomes" id="UP000184386"/>
    </source>
</evidence>
<dbReference type="PANTHER" id="PTHR10030">
    <property type="entry name" value="ALPHA-L-FUCOSIDASE"/>
    <property type="match status" value="1"/>
</dbReference>
<feature type="domain" description="Glycoside hydrolase family 29 N-terminal" evidence="8">
    <location>
        <begin position="2"/>
        <end position="313"/>
    </location>
</feature>
<dbReference type="GO" id="GO:0006004">
    <property type="term" value="P:fucose metabolic process"/>
    <property type="evidence" value="ECO:0007669"/>
    <property type="project" value="InterPro"/>
</dbReference>
<evidence type="ECO:0000256" key="3">
    <source>
        <dbReference type="ARBA" id="ARBA00012662"/>
    </source>
</evidence>
<dbReference type="SUPFAM" id="SSF51445">
    <property type="entry name" value="(Trans)glycosidases"/>
    <property type="match status" value="1"/>
</dbReference>
<dbReference type="PANTHER" id="PTHR10030:SF37">
    <property type="entry name" value="ALPHA-L-FUCOSIDASE-RELATED"/>
    <property type="match status" value="1"/>
</dbReference>
<gene>
    <name evidence="9" type="ORF">SAMN02745136_03221</name>
</gene>
<dbReference type="GO" id="GO:0016139">
    <property type="term" value="P:glycoside catabolic process"/>
    <property type="evidence" value="ECO:0007669"/>
    <property type="project" value="TreeGrafter"/>
</dbReference>
<dbReference type="Gene3D" id="3.20.20.80">
    <property type="entry name" value="Glycosidases"/>
    <property type="match status" value="1"/>
</dbReference>
<evidence type="ECO:0000256" key="7">
    <source>
        <dbReference type="PIRSR" id="PIRSR001092-1"/>
    </source>
</evidence>
<dbReference type="RefSeq" id="WP_073277762.1">
    <property type="nucleotide sequence ID" value="NZ_FRAC01000016.1"/>
</dbReference>
<dbReference type="SMART" id="SM00812">
    <property type="entry name" value="Alpha_L_fucos"/>
    <property type="match status" value="1"/>
</dbReference>
<dbReference type="AlphaFoldDB" id="A0A1M6UWW3"/>
<name>A0A1M6UWW3_9FIRM</name>
<evidence type="ECO:0000256" key="6">
    <source>
        <dbReference type="ARBA" id="ARBA00023295"/>
    </source>
</evidence>
<protein>
    <recommendedName>
        <fullName evidence="3">alpha-L-fucosidase</fullName>
        <ecNumber evidence="3">3.2.1.51</ecNumber>
    </recommendedName>
</protein>
<organism evidence="9 10">
    <name type="scientific">Anaerocolumna jejuensis DSM 15929</name>
    <dbReference type="NCBI Taxonomy" id="1121322"/>
    <lineage>
        <taxon>Bacteria</taxon>
        <taxon>Bacillati</taxon>
        <taxon>Bacillota</taxon>
        <taxon>Clostridia</taxon>
        <taxon>Lachnospirales</taxon>
        <taxon>Lachnospiraceae</taxon>
        <taxon>Anaerocolumna</taxon>
    </lineage>
</organism>
<dbReference type="STRING" id="1121322.SAMN02745136_03221"/>